<dbReference type="PANTHER" id="PTHR36924:SF1">
    <property type="entry name" value="ANTITOXIN HIGA-1"/>
    <property type="match status" value="1"/>
</dbReference>
<dbReference type="Gene3D" id="3.30.2310.20">
    <property type="entry name" value="RelE-like"/>
    <property type="match status" value="1"/>
</dbReference>
<dbReference type="InterPro" id="IPR013430">
    <property type="entry name" value="Toxin_antidote_HigA"/>
</dbReference>
<name>A0ABT7XMT7_9NEIS</name>
<keyword evidence="1" id="KW-0238">DNA-binding</keyword>
<comment type="caution">
    <text evidence="3">The sequence shown here is derived from an EMBL/GenBank/DDBJ whole genome shotgun (WGS) entry which is preliminary data.</text>
</comment>
<keyword evidence="4" id="KW-1185">Reference proteome</keyword>
<evidence type="ECO:0000256" key="1">
    <source>
        <dbReference type="ARBA" id="ARBA00023125"/>
    </source>
</evidence>
<gene>
    <name evidence="3" type="ORF">QU481_09385</name>
</gene>
<dbReference type="InterPro" id="IPR001387">
    <property type="entry name" value="Cro/C1-type_HTH"/>
</dbReference>
<dbReference type="EMBL" id="JAUEDK010000013">
    <property type="protein sequence ID" value="MDN0075104.1"/>
    <property type="molecule type" value="Genomic_DNA"/>
</dbReference>
<feature type="domain" description="HTH cro/C1-type" evidence="2">
    <location>
        <begin position="123"/>
        <end position="168"/>
    </location>
</feature>
<dbReference type="Proteomes" id="UP001168540">
    <property type="component" value="Unassembled WGS sequence"/>
</dbReference>
<dbReference type="RefSeq" id="WP_289829698.1">
    <property type="nucleotide sequence ID" value="NZ_JAUEDK010000013.1"/>
</dbReference>
<dbReference type="NCBIfam" id="TIGR02607">
    <property type="entry name" value="antidote_HigA"/>
    <property type="match status" value="1"/>
</dbReference>
<accession>A0ABT7XMT7</accession>
<proteinExistence type="predicted"/>
<dbReference type="Pfam" id="PF01381">
    <property type="entry name" value="HTH_3"/>
    <property type="match status" value="1"/>
</dbReference>
<dbReference type="InterPro" id="IPR010982">
    <property type="entry name" value="Lambda_DNA-bd_dom_sf"/>
</dbReference>
<dbReference type="Pfam" id="PF05015">
    <property type="entry name" value="HigB-like_toxin"/>
    <property type="match status" value="1"/>
</dbReference>
<organism evidence="3 4">
    <name type="scientific">Crenobacter oryzisoli</name>
    <dbReference type="NCBI Taxonomy" id="3056844"/>
    <lineage>
        <taxon>Bacteria</taxon>
        <taxon>Pseudomonadati</taxon>
        <taxon>Pseudomonadota</taxon>
        <taxon>Betaproteobacteria</taxon>
        <taxon>Neisseriales</taxon>
        <taxon>Neisseriaceae</taxon>
        <taxon>Crenobacter</taxon>
    </lineage>
</organism>
<evidence type="ECO:0000313" key="3">
    <source>
        <dbReference type="EMBL" id="MDN0075104.1"/>
    </source>
</evidence>
<protein>
    <submittedName>
        <fullName evidence="3">HigA family addiction module antitoxin</fullName>
    </submittedName>
</protein>
<evidence type="ECO:0000313" key="4">
    <source>
        <dbReference type="Proteomes" id="UP001168540"/>
    </source>
</evidence>
<dbReference type="InterPro" id="IPR007711">
    <property type="entry name" value="HigB-1"/>
</dbReference>
<dbReference type="PROSITE" id="PS50943">
    <property type="entry name" value="HTH_CROC1"/>
    <property type="match status" value="1"/>
</dbReference>
<dbReference type="PANTHER" id="PTHR36924">
    <property type="entry name" value="ANTITOXIN HIGA-1"/>
    <property type="match status" value="1"/>
</dbReference>
<dbReference type="SUPFAM" id="SSF143011">
    <property type="entry name" value="RelE-like"/>
    <property type="match status" value="1"/>
</dbReference>
<reference evidence="3" key="1">
    <citation type="submission" date="2023-06" db="EMBL/GenBank/DDBJ databases">
        <authorList>
            <person name="Zhang S."/>
        </authorList>
    </citation>
    <scope>NUCLEOTIDE SEQUENCE</scope>
    <source>
        <strain evidence="3">SG2303</strain>
    </source>
</reference>
<dbReference type="SMART" id="SM00530">
    <property type="entry name" value="HTH_XRE"/>
    <property type="match status" value="1"/>
</dbReference>
<evidence type="ECO:0000259" key="2">
    <source>
        <dbReference type="PROSITE" id="PS50943"/>
    </source>
</evidence>
<dbReference type="SUPFAM" id="SSF47413">
    <property type="entry name" value="lambda repressor-like DNA-binding domains"/>
    <property type="match status" value="1"/>
</dbReference>
<sequence>MAIQDFNDKETAKIWSGTMSLRLPADIQRKARMKLRMLNAAHELADLRIPPANRLEALKGDRAGQHSIRSMTNGACVSAGETATLTTWKSSMTTEAEEQTMDKLPNIHPGEVLNEEFLVPLRLSQNALARAMHVPPRRINEIVHGQRAITADTALRLSRVLGTTAQFWMALQTDYDLEVAASATDLTELIPLAA</sequence>
<dbReference type="InterPro" id="IPR035093">
    <property type="entry name" value="RelE/ParE_toxin_dom_sf"/>
</dbReference>
<dbReference type="Gene3D" id="1.10.260.40">
    <property type="entry name" value="lambda repressor-like DNA-binding domains"/>
    <property type="match status" value="1"/>
</dbReference>
<dbReference type="CDD" id="cd00093">
    <property type="entry name" value="HTH_XRE"/>
    <property type="match status" value="1"/>
</dbReference>